<feature type="region of interest" description="Disordered" evidence="1">
    <location>
        <begin position="321"/>
        <end position="347"/>
    </location>
</feature>
<organism evidence="3 4">
    <name type="scientific">Crossiella cryophila</name>
    <dbReference type="NCBI Taxonomy" id="43355"/>
    <lineage>
        <taxon>Bacteria</taxon>
        <taxon>Bacillati</taxon>
        <taxon>Actinomycetota</taxon>
        <taxon>Actinomycetes</taxon>
        <taxon>Pseudonocardiales</taxon>
        <taxon>Pseudonocardiaceae</taxon>
        <taxon>Crossiella</taxon>
    </lineage>
</organism>
<evidence type="ECO:0000313" key="4">
    <source>
        <dbReference type="Proteomes" id="UP000533598"/>
    </source>
</evidence>
<dbReference type="AlphaFoldDB" id="A0A7W7CFY2"/>
<dbReference type="InterPro" id="IPR044857">
    <property type="entry name" value="T7SS_EccB_R1"/>
</dbReference>
<dbReference type="RefSeq" id="WP_185004861.1">
    <property type="nucleotide sequence ID" value="NZ_BAAAUI010000093.1"/>
</dbReference>
<dbReference type="NCBIfam" id="TIGR03919">
    <property type="entry name" value="T7SS_EccB"/>
    <property type="match status" value="1"/>
</dbReference>
<evidence type="ECO:0000256" key="1">
    <source>
        <dbReference type="SAM" id="MobiDB-lite"/>
    </source>
</evidence>
<keyword evidence="2" id="KW-0812">Transmembrane</keyword>
<dbReference type="InterPro" id="IPR007795">
    <property type="entry name" value="T7SS_EccB"/>
</dbReference>
<evidence type="ECO:0000256" key="2">
    <source>
        <dbReference type="SAM" id="Phobius"/>
    </source>
</evidence>
<dbReference type="EMBL" id="JACHMH010000001">
    <property type="protein sequence ID" value="MBB4679068.1"/>
    <property type="molecule type" value="Genomic_DNA"/>
</dbReference>
<sequence length="466" mass="47950">MWTQKDQVQAYQFLRRRLVSALVAGDANHPVSPSRRLLLGTVLGLAVALLVTAVFGIIGVLSPARAAEWKQGGQVIVEKETGARFVLGEGDVLHPVLNFASARLLSGGNGDRTVTVPAKTLADLPRGATVGIPGAPDSLPESGRLLSGPWTTCSRGSTDLPANVEPGSSVSIGRSPGGRELGAGQGLLVRLGGGERFLLTGGHRFRLADDRAASALGYEPVQALPVARNWLNTVPVGRDLAVVAVRQAGAPGPRLGTVDTRVGQVLQAEGVADGFYLVRADGLSPVSETEARLVLAAPGNAAAYPDRRARVLAVPAAELAEAPRAETPAEREPTGYPSRRPEPVSLGGLPRTVCATDFAATGAKLTYGDSSTAPSTVDERGRVADVAQVPGGAGALVADQPAPGASSGAVFLVTDAGWKFPITGGESVQALGYGAVARQPVPASVLALFRTGPVLDRARAQEVMAR</sequence>
<gene>
    <name evidence="3" type="ORF">HNR67_005186</name>
</gene>
<dbReference type="Pfam" id="PF05108">
    <property type="entry name" value="T7SS_ESX1_EccB"/>
    <property type="match status" value="1"/>
</dbReference>
<keyword evidence="4" id="KW-1185">Reference proteome</keyword>
<dbReference type="GO" id="GO:0005576">
    <property type="term" value="C:extracellular region"/>
    <property type="evidence" value="ECO:0007669"/>
    <property type="project" value="TreeGrafter"/>
</dbReference>
<dbReference type="Gene3D" id="3.30.2390.20">
    <property type="entry name" value="Type VII secretion system EccB, repeat 1 domain"/>
    <property type="match status" value="1"/>
</dbReference>
<proteinExistence type="predicted"/>
<protein>
    <submittedName>
        <fullName evidence="3">Type VII secretion protein EccB</fullName>
    </submittedName>
</protein>
<reference evidence="3 4" key="1">
    <citation type="submission" date="2020-08" db="EMBL/GenBank/DDBJ databases">
        <title>Sequencing the genomes of 1000 actinobacteria strains.</title>
        <authorList>
            <person name="Klenk H.-P."/>
        </authorList>
    </citation>
    <scope>NUCLEOTIDE SEQUENCE [LARGE SCALE GENOMIC DNA]</scope>
    <source>
        <strain evidence="3 4">DSM 44230</strain>
    </source>
</reference>
<comment type="caution">
    <text evidence="3">The sequence shown here is derived from an EMBL/GenBank/DDBJ whole genome shotgun (WGS) entry which is preliminary data.</text>
</comment>
<feature type="transmembrane region" description="Helical" evidence="2">
    <location>
        <begin position="37"/>
        <end position="61"/>
    </location>
</feature>
<feature type="compositionally biased region" description="Basic and acidic residues" evidence="1">
    <location>
        <begin position="321"/>
        <end position="333"/>
    </location>
</feature>
<keyword evidence="2" id="KW-0472">Membrane</keyword>
<name>A0A7W7CFY2_9PSEU</name>
<dbReference type="PANTHER" id="PTHR40765:SF2">
    <property type="entry name" value="ESX-2 SECRETION SYSTEM ATPASE ECCB2"/>
    <property type="match status" value="1"/>
</dbReference>
<feature type="region of interest" description="Disordered" evidence="1">
    <location>
        <begin position="157"/>
        <end position="176"/>
    </location>
</feature>
<dbReference type="PANTHER" id="PTHR40765">
    <property type="entry name" value="ESX-2 SECRETION SYSTEM ATPASE ECCB2"/>
    <property type="match status" value="1"/>
</dbReference>
<keyword evidence="2" id="KW-1133">Transmembrane helix</keyword>
<accession>A0A7W7CFY2</accession>
<evidence type="ECO:0000313" key="3">
    <source>
        <dbReference type="EMBL" id="MBB4679068.1"/>
    </source>
</evidence>
<dbReference type="Proteomes" id="UP000533598">
    <property type="component" value="Unassembled WGS sequence"/>
</dbReference>